<organism evidence="3">
    <name type="scientific">Marseillevirus LCMAC101</name>
    <dbReference type="NCBI Taxonomy" id="2506602"/>
    <lineage>
        <taxon>Viruses</taxon>
        <taxon>Varidnaviria</taxon>
        <taxon>Bamfordvirae</taxon>
        <taxon>Nucleocytoviricota</taxon>
        <taxon>Megaviricetes</taxon>
        <taxon>Pimascovirales</taxon>
        <taxon>Pimascovirales incertae sedis</taxon>
        <taxon>Marseilleviridae</taxon>
    </lineage>
</organism>
<dbReference type="InterPro" id="IPR052169">
    <property type="entry name" value="CW_Biosynth-Accessory"/>
</dbReference>
<dbReference type="Pfam" id="PF09587">
    <property type="entry name" value="PGA_cap"/>
    <property type="match status" value="1"/>
</dbReference>
<dbReference type="SMART" id="SM00854">
    <property type="entry name" value="PGA_cap"/>
    <property type="match status" value="1"/>
</dbReference>
<dbReference type="InterPro" id="IPR029052">
    <property type="entry name" value="Metallo-depent_PP-like"/>
</dbReference>
<sequence>MRQTIQQLNKNKILHTGAGENLEEALKAKFVTRKGITIGFISAADHYKKWEATDNKPGILYMGLDQDISDVIVNTVQNVREKCDILIFSYHWGSNWMDDVSEDMRDRAYQLSRLGVDVIHGHSAHHVLPVEQITTRDVFGVKRDTIVFYSLGDLVDDYAVDKEYMSDLGAIAILKCTRSNNSVKIKCSIIPTSQKRSRVSVAKDDNKSWVLNKMS</sequence>
<dbReference type="SUPFAM" id="SSF56300">
    <property type="entry name" value="Metallo-dependent phosphatases"/>
    <property type="match status" value="1"/>
</dbReference>
<dbReference type="InterPro" id="IPR019079">
    <property type="entry name" value="Capsule_synth_CapA"/>
</dbReference>
<protein>
    <submittedName>
        <fullName evidence="3">Capsule synthesis protein</fullName>
    </submittedName>
</protein>
<comment type="similarity">
    <text evidence="1">Belongs to the CapA family.</text>
</comment>
<feature type="domain" description="Capsule synthesis protein CapA" evidence="2">
    <location>
        <begin position="1"/>
        <end position="158"/>
    </location>
</feature>
<dbReference type="PANTHER" id="PTHR33393:SF11">
    <property type="entry name" value="POLYGLUTAMINE SYNTHESIS ACCESSORY PROTEIN RV0574C-RELATED"/>
    <property type="match status" value="1"/>
</dbReference>
<evidence type="ECO:0000256" key="1">
    <source>
        <dbReference type="ARBA" id="ARBA00005662"/>
    </source>
</evidence>
<evidence type="ECO:0000313" key="3">
    <source>
        <dbReference type="EMBL" id="QBK85944.1"/>
    </source>
</evidence>
<proteinExistence type="inferred from homology"/>
<dbReference type="EMBL" id="MK500328">
    <property type="protein sequence ID" value="QBK85944.1"/>
    <property type="molecule type" value="Genomic_DNA"/>
</dbReference>
<reference evidence="3" key="1">
    <citation type="journal article" date="2019" name="MBio">
        <title>Virus Genomes from Deep Sea Sediments Expand the Ocean Megavirome and Support Independent Origins of Viral Gigantism.</title>
        <authorList>
            <person name="Backstrom D."/>
            <person name="Yutin N."/>
            <person name="Jorgensen S.L."/>
            <person name="Dharamshi J."/>
            <person name="Homa F."/>
            <person name="Zaremba-Niedwiedzka K."/>
            <person name="Spang A."/>
            <person name="Wolf Y.I."/>
            <person name="Koonin E.V."/>
            <person name="Ettema T.J."/>
        </authorList>
    </citation>
    <scope>NUCLEOTIDE SEQUENCE</scope>
</reference>
<evidence type="ECO:0000259" key="2">
    <source>
        <dbReference type="SMART" id="SM00854"/>
    </source>
</evidence>
<name>A0A481YTV1_9VIRU</name>
<accession>A0A481YTV1</accession>
<dbReference type="Gene3D" id="3.60.21.10">
    <property type="match status" value="1"/>
</dbReference>
<gene>
    <name evidence="3" type="ORF">LCMAC101_05390</name>
</gene>
<dbReference type="PANTHER" id="PTHR33393">
    <property type="entry name" value="POLYGLUTAMINE SYNTHESIS ACCESSORY PROTEIN RV0574C-RELATED"/>
    <property type="match status" value="1"/>
</dbReference>